<proteinExistence type="predicted"/>
<dbReference type="InterPro" id="IPR044977">
    <property type="entry name" value="RLT1-3"/>
</dbReference>
<evidence type="ECO:0000313" key="1">
    <source>
        <dbReference type="EMBL" id="KAI5421763.1"/>
    </source>
</evidence>
<dbReference type="Gramene" id="Psat04G0526300-T1">
    <property type="protein sequence ID" value="KAI5421763.1"/>
    <property type="gene ID" value="KIW84_045263"/>
</dbReference>
<dbReference type="PANTHER" id="PTHR36968:SF5">
    <property type="entry name" value="HOMEOBOX-DDT DOMAIN PROTEIN RLT2"/>
    <property type="match status" value="1"/>
</dbReference>
<gene>
    <name evidence="1" type="ORF">KIW84_045263</name>
</gene>
<name>A0A9D5AU04_PEA</name>
<comment type="caution">
    <text evidence="1">The sequence shown here is derived from an EMBL/GenBank/DDBJ whole genome shotgun (WGS) entry which is preliminary data.</text>
</comment>
<dbReference type="EMBL" id="JAMSHJ010000004">
    <property type="protein sequence ID" value="KAI5421763.1"/>
    <property type="molecule type" value="Genomic_DNA"/>
</dbReference>
<dbReference type="AlphaFoldDB" id="A0A9D5AU04"/>
<organism evidence="1 2">
    <name type="scientific">Pisum sativum</name>
    <name type="common">Garden pea</name>
    <name type="synonym">Lathyrus oleraceus</name>
    <dbReference type="NCBI Taxonomy" id="3888"/>
    <lineage>
        <taxon>Eukaryota</taxon>
        <taxon>Viridiplantae</taxon>
        <taxon>Streptophyta</taxon>
        <taxon>Embryophyta</taxon>
        <taxon>Tracheophyta</taxon>
        <taxon>Spermatophyta</taxon>
        <taxon>Magnoliopsida</taxon>
        <taxon>eudicotyledons</taxon>
        <taxon>Gunneridae</taxon>
        <taxon>Pentapetalae</taxon>
        <taxon>rosids</taxon>
        <taxon>fabids</taxon>
        <taxon>Fabales</taxon>
        <taxon>Fabaceae</taxon>
        <taxon>Papilionoideae</taxon>
        <taxon>50 kb inversion clade</taxon>
        <taxon>NPAAA clade</taxon>
        <taxon>Hologalegina</taxon>
        <taxon>IRL clade</taxon>
        <taxon>Fabeae</taxon>
        <taxon>Lathyrus</taxon>
    </lineage>
</organism>
<dbReference type="PANTHER" id="PTHR36968">
    <property type="entry name" value="HOMEOBOX-DDT DOMAIN PROTEIN RLT2"/>
    <property type="match status" value="1"/>
</dbReference>
<protein>
    <submittedName>
        <fullName evidence="1">Uncharacterized protein</fullName>
    </submittedName>
</protein>
<keyword evidence="2" id="KW-1185">Reference proteome</keyword>
<accession>A0A9D5AU04</accession>
<reference evidence="1 2" key="1">
    <citation type="journal article" date="2022" name="Nat. Genet.">
        <title>Improved pea reference genome and pan-genome highlight genomic features and evolutionary characteristics.</title>
        <authorList>
            <person name="Yang T."/>
            <person name="Liu R."/>
            <person name="Luo Y."/>
            <person name="Hu S."/>
            <person name="Wang D."/>
            <person name="Wang C."/>
            <person name="Pandey M.K."/>
            <person name="Ge S."/>
            <person name="Xu Q."/>
            <person name="Li N."/>
            <person name="Li G."/>
            <person name="Huang Y."/>
            <person name="Saxena R.K."/>
            <person name="Ji Y."/>
            <person name="Li M."/>
            <person name="Yan X."/>
            <person name="He Y."/>
            <person name="Liu Y."/>
            <person name="Wang X."/>
            <person name="Xiang C."/>
            <person name="Varshney R.K."/>
            <person name="Ding H."/>
            <person name="Gao S."/>
            <person name="Zong X."/>
        </authorList>
    </citation>
    <scope>NUCLEOTIDE SEQUENCE [LARGE SCALE GENOMIC DNA]</scope>
    <source>
        <strain evidence="1 2">cv. Zhongwan 6</strain>
    </source>
</reference>
<evidence type="ECO:0000313" key="2">
    <source>
        <dbReference type="Proteomes" id="UP001058974"/>
    </source>
</evidence>
<dbReference type="GO" id="GO:0006357">
    <property type="term" value="P:regulation of transcription by RNA polymerase II"/>
    <property type="evidence" value="ECO:0007669"/>
    <property type="project" value="InterPro"/>
</dbReference>
<sequence length="259" mass="29213">MHDGCWKPIDSGEGSDAPLASLDVRGIKESHLHMMLQRIEISFKESIRRNVQNEVKRQNGDTVEKLKIEVVEIATDQDCGTDIYCPSSVLGRKLQLPCPSKFVLLTQYHHKAQRTPFPAVCTLEHESPLSTSDNLEASALLLKEQKKLHLAVIPSQVSAINVVLIQTCNIFRWRHRILLSSSELISEIWILVYQLKAYRCRMRFAWQQLALDFDLHSSYAPSFAVAADVTLIDLHADALLHSLLVDEIVAASFQTAETI</sequence>
<dbReference type="Proteomes" id="UP001058974">
    <property type="component" value="Chromosome 4"/>
</dbReference>